<dbReference type="PANTHER" id="PTHR11712:SF336">
    <property type="entry name" value="3-OXOACYL-[ACYL-CARRIER-PROTEIN] SYNTHASE, MITOCHONDRIAL"/>
    <property type="match status" value="1"/>
</dbReference>
<dbReference type="PROSITE" id="PS00606">
    <property type="entry name" value="KS3_1"/>
    <property type="match status" value="1"/>
</dbReference>
<evidence type="ECO:0000256" key="1">
    <source>
        <dbReference type="ARBA" id="ARBA00008467"/>
    </source>
</evidence>
<accession>I7MJQ6</accession>
<reference evidence="7" key="1">
    <citation type="journal article" date="2006" name="PLoS Biol.">
        <title>Macronuclear genome sequence of the ciliate Tetrahymena thermophila, a model eukaryote.</title>
        <authorList>
            <person name="Eisen J.A."/>
            <person name="Coyne R.S."/>
            <person name="Wu M."/>
            <person name="Wu D."/>
            <person name="Thiagarajan M."/>
            <person name="Wortman J.R."/>
            <person name="Badger J.H."/>
            <person name="Ren Q."/>
            <person name="Amedeo P."/>
            <person name="Jones K.M."/>
            <person name="Tallon L.J."/>
            <person name="Delcher A.L."/>
            <person name="Salzberg S.L."/>
            <person name="Silva J.C."/>
            <person name="Haas B.J."/>
            <person name="Majoros W.H."/>
            <person name="Farzad M."/>
            <person name="Carlton J.M."/>
            <person name="Smith R.K. Jr."/>
            <person name="Garg J."/>
            <person name="Pearlman R.E."/>
            <person name="Karrer K.M."/>
            <person name="Sun L."/>
            <person name="Manning G."/>
            <person name="Elde N.C."/>
            <person name="Turkewitz A.P."/>
            <person name="Asai D.J."/>
            <person name="Wilkes D.E."/>
            <person name="Wang Y."/>
            <person name="Cai H."/>
            <person name="Collins K."/>
            <person name="Stewart B.A."/>
            <person name="Lee S.R."/>
            <person name="Wilamowska K."/>
            <person name="Weinberg Z."/>
            <person name="Ruzzo W.L."/>
            <person name="Wloga D."/>
            <person name="Gaertig J."/>
            <person name="Frankel J."/>
            <person name="Tsao C.-C."/>
            <person name="Gorovsky M.A."/>
            <person name="Keeling P.J."/>
            <person name="Waller R.F."/>
            <person name="Patron N.J."/>
            <person name="Cherry J.M."/>
            <person name="Stover N.A."/>
            <person name="Krieger C.J."/>
            <person name="del Toro C."/>
            <person name="Ryder H.F."/>
            <person name="Williamson S.C."/>
            <person name="Barbeau R.A."/>
            <person name="Hamilton E.P."/>
            <person name="Orias E."/>
        </authorList>
    </citation>
    <scope>NUCLEOTIDE SEQUENCE [LARGE SCALE GENOMIC DNA]</scope>
    <source>
        <strain evidence="7">SB210</strain>
    </source>
</reference>
<gene>
    <name evidence="6" type="ORF">TTHERM_00192050</name>
</gene>
<dbReference type="Gene3D" id="3.40.47.10">
    <property type="match status" value="1"/>
</dbReference>
<dbReference type="AlphaFoldDB" id="I7MJQ6"/>
<dbReference type="GO" id="GO:0004315">
    <property type="term" value="F:3-oxoacyl-[acyl-carrier-protein] synthase activity"/>
    <property type="evidence" value="ECO:0007669"/>
    <property type="project" value="UniProtKB-EC"/>
</dbReference>
<dbReference type="GO" id="GO:0006633">
    <property type="term" value="P:fatty acid biosynthetic process"/>
    <property type="evidence" value="ECO:0007669"/>
    <property type="project" value="InterPro"/>
</dbReference>
<dbReference type="GO" id="GO:0005739">
    <property type="term" value="C:mitochondrion"/>
    <property type="evidence" value="ECO:0007669"/>
    <property type="project" value="TreeGrafter"/>
</dbReference>
<evidence type="ECO:0000313" key="7">
    <source>
        <dbReference type="Proteomes" id="UP000009168"/>
    </source>
</evidence>
<comment type="similarity">
    <text evidence="1 4">Belongs to the thiolase-like superfamily. Beta-ketoacyl-ACP synthases family.</text>
</comment>
<dbReference type="SUPFAM" id="SSF53901">
    <property type="entry name" value="Thiolase-like"/>
    <property type="match status" value="2"/>
</dbReference>
<evidence type="ECO:0000256" key="3">
    <source>
        <dbReference type="ARBA" id="ARBA00022679"/>
    </source>
</evidence>
<protein>
    <recommendedName>
        <fullName evidence="2">beta-ketoacyl-[acyl-carrier-protein] synthase I</fullName>
        <ecNumber evidence="2">2.3.1.41</ecNumber>
    </recommendedName>
</protein>
<dbReference type="InterPro" id="IPR014031">
    <property type="entry name" value="Ketoacyl_synth_C"/>
</dbReference>
<dbReference type="InterPro" id="IPR016039">
    <property type="entry name" value="Thiolase-like"/>
</dbReference>
<dbReference type="SMART" id="SM00825">
    <property type="entry name" value="PKS_KS"/>
    <property type="match status" value="1"/>
</dbReference>
<feature type="domain" description="Ketosynthase family 3 (KS3)" evidence="5">
    <location>
        <begin position="4"/>
        <end position="433"/>
    </location>
</feature>
<dbReference type="eggNOG" id="KOG1394">
    <property type="taxonomic scope" value="Eukaryota"/>
</dbReference>
<dbReference type="EMBL" id="GG662693">
    <property type="protein sequence ID" value="EAR96536.1"/>
    <property type="molecule type" value="Genomic_DNA"/>
</dbReference>
<proteinExistence type="inferred from homology"/>
<evidence type="ECO:0000256" key="2">
    <source>
        <dbReference type="ARBA" id="ARBA00013191"/>
    </source>
</evidence>
<dbReference type="Pfam" id="PF00109">
    <property type="entry name" value="ketoacyl-synt"/>
    <property type="match status" value="1"/>
</dbReference>
<sequence length="435" mass="46638">MKQLKRVVVTGIGAVSPIGLNASSSWESLIAGKSGIISTSEYVKKIQQNDPTNKLANPDYWPLDTYVAAVPDGFDNLKKWKVAFSTNNTNSYAMAAANEAIEDSGIQILLQNNESLQNQAGVNIGVMSSNISKLTEIVRETEKKGFQNLNRLTILQILTNMATANVSLKYQLKGPSGTASTACATGASAIGDAFRNIQFGDAKIMIAGGSEDSLSPTNAYASMKLQAMTTKKYDKPEFASRPFDADRSGFVLGEGAGILVLEELQHALSRNAKIYAELVSYGQSSDGYHLTRPIETGEGGLRAMQNAINHAQINSNQINLINCHATSTPAGDLAEIVAINKFFDNNLDSIKNCLVTANKGAIGHTFGAAGAIESIFTILSIKNGISPLIKNLQNPISEPFVNLSKETVSHDIKYALKNSFGFGGVNVSLLFKKFE</sequence>
<evidence type="ECO:0000259" key="5">
    <source>
        <dbReference type="PROSITE" id="PS52004"/>
    </source>
</evidence>
<dbReference type="OrthoDB" id="5334845at2759"/>
<dbReference type="CDD" id="cd00834">
    <property type="entry name" value="KAS_I_II"/>
    <property type="match status" value="1"/>
</dbReference>
<dbReference type="Pfam" id="PF02801">
    <property type="entry name" value="Ketoacyl-synt_C"/>
    <property type="match status" value="1"/>
</dbReference>
<dbReference type="PANTHER" id="PTHR11712">
    <property type="entry name" value="POLYKETIDE SYNTHASE-RELATED"/>
    <property type="match status" value="1"/>
</dbReference>
<dbReference type="Proteomes" id="UP000009168">
    <property type="component" value="Unassembled WGS sequence"/>
</dbReference>
<dbReference type="InterPro" id="IPR014030">
    <property type="entry name" value="Ketoacyl_synth_N"/>
</dbReference>
<dbReference type="FunCoup" id="I7MJQ6">
    <property type="interactions" value="229"/>
</dbReference>
<organism evidence="6 7">
    <name type="scientific">Tetrahymena thermophila (strain SB210)</name>
    <dbReference type="NCBI Taxonomy" id="312017"/>
    <lineage>
        <taxon>Eukaryota</taxon>
        <taxon>Sar</taxon>
        <taxon>Alveolata</taxon>
        <taxon>Ciliophora</taxon>
        <taxon>Intramacronucleata</taxon>
        <taxon>Oligohymenophorea</taxon>
        <taxon>Hymenostomatida</taxon>
        <taxon>Tetrahymenina</taxon>
        <taxon>Tetrahymenidae</taxon>
        <taxon>Tetrahymena</taxon>
    </lineage>
</organism>
<dbReference type="InterPro" id="IPR018201">
    <property type="entry name" value="Ketoacyl_synth_AS"/>
</dbReference>
<keyword evidence="7" id="KW-1185">Reference proteome</keyword>
<evidence type="ECO:0000313" key="6">
    <source>
        <dbReference type="EMBL" id="EAR96536.1"/>
    </source>
</evidence>
<dbReference type="STRING" id="312017.I7MJQ6"/>
<keyword evidence="3 4" id="KW-0808">Transferase</keyword>
<dbReference type="PROSITE" id="PS52004">
    <property type="entry name" value="KS3_2"/>
    <property type="match status" value="1"/>
</dbReference>
<evidence type="ECO:0000256" key="4">
    <source>
        <dbReference type="RuleBase" id="RU003694"/>
    </source>
</evidence>
<dbReference type="NCBIfam" id="NF005589">
    <property type="entry name" value="PRK07314.1"/>
    <property type="match status" value="1"/>
</dbReference>
<dbReference type="EC" id="2.3.1.41" evidence="2"/>
<dbReference type="InterPro" id="IPR020841">
    <property type="entry name" value="PKS_Beta-ketoAc_synthase_dom"/>
</dbReference>
<dbReference type="OMA" id="DVMVCGA"/>
<dbReference type="GeneID" id="7844837"/>
<dbReference type="KEGG" id="tet:TTHERM_00192050"/>
<dbReference type="InterPro" id="IPR000794">
    <property type="entry name" value="Beta-ketoacyl_synthase"/>
</dbReference>
<dbReference type="RefSeq" id="XP_001016781.1">
    <property type="nucleotide sequence ID" value="XM_001016781.1"/>
</dbReference>
<dbReference type="InParanoid" id="I7MJQ6"/>
<dbReference type="HOGENOM" id="CLU_000022_69_2_1"/>
<name>I7MJQ6_TETTS</name>